<dbReference type="GO" id="GO:0008902">
    <property type="term" value="F:hydroxymethylpyrimidine kinase activity"/>
    <property type="evidence" value="ECO:0007669"/>
    <property type="project" value="UniProtKB-EC"/>
</dbReference>
<feature type="domain" description="Pyridoxamine kinase/Phosphomethylpyrimidine kinase" evidence="7">
    <location>
        <begin position="11"/>
        <end position="263"/>
    </location>
</feature>
<keyword evidence="3" id="KW-0808">Transferase</keyword>
<dbReference type="CDD" id="cd01169">
    <property type="entry name" value="HMPP_kinase"/>
    <property type="match status" value="1"/>
</dbReference>
<dbReference type="Gene3D" id="3.40.1190.20">
    <property type="match status" value="1"/>
</dbReference>
<reference evidence="8" key="1">
    <citation type="journal article" date="2021" name="ISME J.">
        <title>Fine-scale metabolic discontinuity in a stratified prokaryote microbiome of a Red Sea deep halocline.</title>
        <authorList>
            <person name="Michoud G."/>
            <person name="Ngugi D.K."/>
            <person name="Barozzi A."/>
            <person name="Merlino G."/>
            <person name="Calleja M.L."/>
            <person name="Delgado-Huertas A."/>
            <person name="Moran X.A.G."/>
            <person name="Daffonchio D."/>
        </authorList>
    </citation>
    <scope>NUCLEOTIDE SEQUENCE</scope>
    <source>
        <strain evidence="8">SuakinDeep_MAG55_1</strain>
    </source>
</reference>
<comment type="pathway">
    <text evidence="1">Cofactor biosynthesis; thiamine diphosphate biosynthesis.</text>
</comment>
<dbReference type="GO" id="GO:0009228">
    <property type="term" value="P:thiamine biosynthetic process"/>
    <property type="evidence" value="ECO:0007669"/>
    <property type="project" value="InterPro"/>
</dbReference>
<sequence length="277" mass="29279">MYKVLTIAGSDSCCGAGVQADLKTINKLGAYGTCAVTAITVQNTLGVSSVLAVPASIVGQQIDAVVSDIGTDTVKTGMLVSKEVIEIVCEMAKKYKLKKIVVDPVIKSHKGERLLSLEGVNKIRSDLIPLSCLVTPNIPEAEALTDRKISSLSDAKDAARVIHEQGTENVLIKGGHSMIRGAGSDGALDEDAEVVDIFYDGESFQDFKDERINSGNVHGTGCTYSAAIATELAKGNDMISSITTAREFIIEIIKGSIALGSGYRLAHFPSQTREGDC</sequence>
<dbReference type="Proteomes" id="UP000722750">
    <property type="component" value="Unassembled WGS sequence"/>
</dbReference>
<dbReference type="AlphaFoldDB" id="A0A942A329"/>
<keyword evidence="6" id="KW-0067">ATP-binding</keyword>
<dbReference type="InterPro" id="IPR004399">
    <property type="entry name" value="HMP/HMP-P_kinase_dom"/>
</dbReference>
<dbReference type="PANTHER" id="PTHR20858:SF17">
    <property type="entry name" value="HYDROXYMETHYLPYRIMIDINE_PHOSPHOMETHYLPYRIMIDINE KINASE THI20-RELATED"/>
    <property type="match status" value="1"/>
</dbReference>
<proteinExistence type="predicted"/>
<dbReference type="EMBL" id="JAANXD010000026">
    <property type="protein sequence ID" value="MBS1257534.1"/>
    <property type="molecule type" value="Genomic_DNA"/>
</dbReference>
<evidence type="ECO:0000313" key="8">
    <source>
        <dbReference type="EMBL" id="MBS1257534.1"/>
    </source>
</evidence>
<dbReference type="FunFam" id="3.40.1190.20:FF:000003">
    <property type="entry name" value="Phosphomethylpyrimidine kinase ThiD"/>
    <property type="match status" value="1"/>
</dbReference>
<evidence type="ECO:0000256" key="5">
    <source>
        <dbReference type="ARBA" id="ARBA00022777"/>
    </source>
</evidence>
<dbReference type="Pfam" id="PF08543">
    <property type="entry name" value="Phos_pyr_kin"/>
    <property type="match status" value="1"/>
</dbReference>
<dbReference type="InterPro" id="IPR029056">
    <property type="entry name" value="Ribokinase-like"/>
</dbReference>
<dbReference type="EC" id="2.7.1.49" evidence="2"/>
<evidence type="ECO:0000259" key="7">
    <source>
        <dbReference type="Pfam" id="PF08543"/>
    </source>
</evidence>
<organism evidence="8 9">
    <name type="scientific">Candidatus Scalindua arabica</name>
    <dbReference type="NCBI Taxonomy" id="1127984"/>
    <lineage>
        <taxon>Bacteria</taxon>
        <taxon>Pseudomonadati</taxon>
        <taxon>Planctomycetota</taxon>
        <taxon>Candidatus Brocadiia</taxon>
        <taxon>Candidatus Brocadiales</taxon>
        <taxon>Candidatus Scalinduaceae</taxon>
        <taxon>Candidatus Scalindua</taxon>
    </lineage>
</organism>
<keyword evidence="4" id="KW-0547">Nucleotide-binding</keyword>
<dbReference type="InterPro" id="IPR013749">
    <property type="entry name" value="PM/HMP-P_kinase-1"/>
</dbReference>
<dbReference type="PANTHER" id="PTHR20858">
    <property type="entry name" value="PHOSPHOMETHYLPYRIMIDINE KINASE"/>
    <property type="match status" value="1"/>
</dbReference>
<protein>
    <recommendedName>
        <fullName evidence="2">hydroxymethylpyrimidine kinase</fullName>
        <ecNumber evidence="2">2.7.1.49</ecNumber>
    </recommendedName>
</protein>
<evidence type="ECO:0000256" key="6">
    <source>
        <dbReference type="ARBA" id="ARBA00022840"/>
    </source>
</evidence>
<evidence type="ECO:0000256" key="4">
    <source>
        <dbReference type="ARBA" id="ARBA00022741"/>
    </source>
</evidence>
<comment type="caution">
    <text evidence="8">The sequence shown here is derived from an EMBL/GenBank/DDBJ whole genome shotgun (WGS) entry which is preliminary data.</text>
</comment>
<gene>
    <name evidence="8" type="ORF">MAG551_00578</name>
</gene>
<evidence type="ECO:0000256" key="2">
    <source>
        <dbReference type="ARBA" id="ARBA00012135"/>
    </source>
</evidence>
<dbReference type="GO" id="GO:0005829">
    <property type="term" value="C:cytosol"/>
    <property type="evidence" value="ECO:0007669"/>
    <property type="project" value="TreeGrafter"/>
</dbReference>
<keyword evidence="5 8" id="KW-0418">Kinase</keyword>
<accession>A0A942A329</accession>
<dbReference type="GO" id="GO:0005524">
    <property type="term" value="F:ATP binding"/>
    <property type="evidence" value="ECO:0007669"/>
    <property type="project" value="UniProtKB-KW"/>
</dbReference>
<dbReference type="GO" id="GO:0008972">
    <property type="term" value="F:phosphomethylpyrimidine kinase activity"/>
    <property type="evidence" value="ECO:0007669"/>
    <property type="project" value="InterPro"/>
</dbReference>
<evidence type="ECO:0000256" key="1">
    <source>
        <dbReference type="ARBA" id="ARBA00004948"/>
    </source>
</evidence>
<evidence type="ECO:0000256" key="3">
    <source>
        <dbReference type="ARBA" id="ARBA00022679"/>
    </source>
</evidence>
<dbReference type="NCBIfam" id="TIGR00097">
    <property type="entry name" value="HMP-P_kinase"/>
    <property type="match status" value="1"/>
</dbReference>
<evidence type="ECO:0000313" key="9">
    <source>
        <dbReference type="Proteomes" id="UP000722750"/>
    </source>
</evidence>
<name>A0A942A329_9BACT</name>
<dbReference type="SUPFAM" id="SSF53613">
    <property type="entry name" value="Ribokinase-like"/>
    <property type="match status" value="1"/>
</dbReference>